<protein>
    <recommendedName>
        <fullName evidence="2">PiggyBac transposable element-derived protein domain-containing protein</fullName>
    </recommendedName>
</protein>
<dbReference type="Proteomes" id="UP000243515">
    <property type="component" value="Unassembled WGS sequence"/>
</dbReference>
<feature type="domain" description="PiggyBac transposable element-derived protein" evidence="2">
    <location>
        <begin position="66"/>
        <end position="263"/>
    </location>
</feature>
<evidence type="ECO:0000259" key="2">
    <source>
        <dbReference type="Pfam" id="PF13843"/>
    </source>
</evidence>
<dbReference type="Pfam" id="PF13843">
    <property type="entry name" value="DDE_Tnp_1_7"/>
    <property type="match status" value="1"/>
</dbReference>
<evidence type="ECO:0000256" key="1">
    <source>
        <dbReference type="SAM" id="MobiDB-lite"/>
    </source>
</evidence>
<dbReference type="PANTHER" id="PTHR46599:SF3">
    <property type="entry name" value="PIGGYBAC TRANSPOSABLE ELEMENT-DERIVED PROTEIN 4"/>
    <property type="match status" value="1"/>
</dbReference>
<name>A0A232LPY5_9EURO</name>
<dbReference type="OrthoDB" id="3562449at2759"/>
<comment type="caution">
    <text evidence="3">The sequence shown here is derived from an EMBL/GenBank/DDBJ whole genome shotgun (WGS) entry which is preliminary data.</text>
</comment>
<accession>A0A232LPY5</accession>
<dbReference type="PANTHER" id="PTHR46599">
    <property type="entry name" value="PIGGYBAC TRANSPOSABLE ELEMENT-DERIVED PROTEIN 4"/>
    <property type="match status" value="1"/>
</dbReference>
<feature type="compositionally biased region" description="Basic residues" evidence="1">
    <location>
        <begin position="1"/>
        <end position="32"/>
    </location>
</feature>
<sequence>MKPKKPAKKQQKKKPAKKSTSQPKKKPTKKSKPPQVDLPQRTPAELIHAIPAVPDYDPLPYREINQKYFEMLAVNTNRYAKLKNAGSEGMRSWSPTNSIEVKVFIAIFIYMGVVRLPSNGDYWSSKYGVFFCAQHMSLNRFENLKRYFHVSNPTPKETEDNDSCMQYRTPGINLSIDEMMVRFFGRSKNTFKAPNKPIKEGYKIFALCEAGYTCYFMWSSKSDSYGELQRQPDLSPTESMVYQLARTLPKNIPYVLYMDNLFTRGPSAA</sequence>
<evidence type="ECO:0000313" key="3">
    <source>
        <dbReference type="EMBL" id="OXV06134.1"/>
    </source>
</evidence>
<gene>
    <name evidence="3" type="ORF">Egran_06098</name>
</gene>
<dbReference type="EMBL" id="NPHW01006081">
    <property type="protein sequence ID" value="OXV06134.1"/>
    <property type="molecule type" value="Genomic_DNA"/>
</dbReference>
<keyword evidence="4" id="KW-1185">Reference proteome</keyword>
<dbReference type="AlphaFoldDB" id="A0A232LPY5"/>
<proteinExistence type="predicted"/>
<organism evidence="3 4">
    <name type="scientific">Elaphomyces granulatus</name>
    <dbReference type="NCBI Taxonomy" id="519963"/>
    <lineage>
        <taxon>Eukaryota</taxon>
        <taxon>Fungi</taxon>
        <taxon>Dikarya</taxon>
        <taxon>Ascomycota</taxon>
        <taxon>Pezizomycotina</taxon>
        <taxon>Eurotiomycetes</taxon>
        <taxon>Eurotiomycetidae</taxon>
        <taxon>Eurotiales</taxon>
        <taxon>Elaphomycetaceae</taxon>
        <taxon>Elaphomyces</taxon>
    </lineage>
</organism>
<dbReference type="InterPro" id="IPR029526">
    <property type="entry name" value="PGBD"/>
</dbReference>
<reference evidence="3 4" key="1">
    <citation type="journal article" date="2015" name="Environ. Microbiol.">
        <title>Metagenome sequence of Elaphomyces granulatus from sporocarp tissue reveals Ascomycota ectomycorrhizal fingerprints of genome expansion and a Proteobacteria-rich microbiome.</title>
        <authorList>
            <person name="Quandt C.A."/>
            <person name="Kohler A."/>
            <person name="Hesse C.N."/>
            <person name="Sharpton T.J."/>
            <person name="Martin F."/>
            <person name="Spatafora J.W."/>
        </authorList>
    </citation>
    <scope>NUCLEOTIDE SEQUENCE [LARGE SCALE GENOMIC DNA]</scope>
    <source>
        <strain evidence="3 4">OSC145934</strain>
    </source>
</reference>
<evidence type="ECO:0000313" key="4">
    <source>
        <dbReference type="Proteomes" id="UP000243515"/>
    </source>
</evidence>
<feature type="region of interest" description="Disordered" evidence="1">
    <location>
        <begin position="1"/>
        <end position="43"/>
    </location>
</feature>